<protein>
    <submittedName>
        <fullName evidence="5">Unannotated protein</fullName>
    </submittedName>
</protein>
<accession>A0A6J6HXQ1</accession>
<evidence type="ECO:0000313" key="5">
    <source>
        <dbReference type="EMBL" id="CAB4617407.1"/>
    </source>
</evidence>
<evidence type="ECO:0000259" key="3">
    <source>
        <dbReference type="Pfam" id="PF00266"/>
    </source>
</evidence>
<proteinExistence type="inferred from homology"/>
<dbReference type="PANTHER" id="PTHR11601:SF34">
    <property type="entry name" value="CYSTEINE DESULFURASE"/>
    <property type="match status" value="1"/>
</dbReference>
<comment type="similarity">
    <text evidence="2">Belongs to the class-V pyridoxal-phosphate-dependent aminotransferase family. NifS/IscS subfamily.</text>
</comment>
<dbReference type="Pfam" id="PF00266">
    <property type="entry name" value="Aminotran_5"/>
    <property type="match status" value="1"/>
</dbReference>
<dbReference type="Gene3D" id="3.40.640.10">
    <property type="entry name" value="Type I PLP-dependent aspartate aminotransferase-like (Major domain)"/>
    <property type="match status" value="1"/>
</dbReference>
<dbReference type="Gene3D" id="3.90.1150.10">
    <property type="entry name" value="Aspartate Aminotransferase, domain 1"/>
    <property type="match status" value="1"/>
</dbReference>
<dbReference type="InterPro" id="IPR000192">
    <property type="entry name" value="Aminotrans_V_dom"/>
</dbReference>
<gene>
    <name evidence="4" type="ORF">UFOPK1440_01045</name>
    <name evidence="5" type="ORF">UFOPK1946_00167</name>
</gene>
<name>A0A6J6HXQ1_9ZZZZ</name>
<evidence type="ECO:0000313" key="4">
    <source>
        <dbReference type="EMBL" id="CAB4549603.1"/>
    </source>
</evidence>
<comment type="cofactor">
    <cofactor evidence="1">
        <name>pyridoxal 5'-phosphate</name>
        <dbReference type="ChEBI" id="CHEBI:597326"/>
    </cofactor>
</comment>
<dbReference type="InterPro" id="IPR015422">
    <property type="entry name" value="PyrdxlP-dep_Trfase_small"/>
</dbReference>
<dbReference type="PANTHER" id="PTHR11601">
    <property type="entry name" value="CYSTEINE DESULFURYLASE FAMILY MEMBER"/>
    <property type="match status" value="1"/>
</dbReference>
<feature type="domain" description="Aminotransferase class V" evidence="3">
    <location>
        <begin position="90"/>
        <end position="360"/>
    </location>
</feature>
<organism evidence="5">
    <name type="scientific">freshwater metagenome</name>
    <dbReference type="NCBI Taxonomy" id="449393"/>
    <lineage>
        <taxon>unclassified sequences</taxon>
        <taxon>metagenomes</taxon>
        <taxon>ecological metagenomes</taxon>
    </lineage>
</organism>
<evidence type="ECO:0000256" key="1">
    <source>
        <dbReference type="ARBA" id="ARBA00001933"/>
    </source>
</evidence>
<dbReference type="SUPFAM" id="SSF53383">
    <property type="entry name" value="PLP-dependent transferases"/>
    <property type="match status" value="1"/>
</dbReference>
<dbReference type="InterPro" id="IPR015421">
    <property type="entry name" value="PyrdxlP-dep_Trfase_major"/>
</dbReference>
<sequence length="371" mass="39848">MRSVDALKGSLGRVVQLTRNFTSESSLRREVIDAISAAFEAGWADPKKLSQASARASALRTAAIDQFAGVLKLSPSAIEPVGEPGLLHQLAIEGYLQNGNHLTTSNLDVGKVRAVAHHYGGPKSVIQSDRYGHLQIGPDIVKELNGAQAGALISLQQRNGEIGITQDIPQLIQNLSESVHVILDCTKSIPRPVEQRVSAATYEATSWQGPAGIGFLIINSAAKYRYPLPHLAPIRVPGTYSLPLLIGAVVALDLFERDIDIIRKLRPLAIRELSAIPGLTVIGDEIESDSRYLSLVIDGAIAEEITRELNTGGIEVDAGSACSPDYLAPSHVITSLGYKSEGHLRITLNTEHKDEDVQALCNAIKSITLRS</sequence>
<reference evidence="5" key="1">
    <citation type="submission" date="2020-05" db="EMBL/GenBank/DDBJ databases">
        <authorList>
            <person name="Chiriac C."/>
            <person name="Salcher M."/>
            <person name="Ghai R."/>
            <person name="Kavagutti S V."/>
        </authorList>
    </citation>
    <scope>NUCLEOTIDE SEQUENCE</scope>
</reference>
<dbReference type="EMBL" id="CAEZVG010000003">
    <property type="protein sequence ID" value="CAB4617407.1"/>
    <property type="molecule type" value="Genomic_DNA"/>
</dbReference>
<dbReference type="EMBL" id="CAEZSP010000070">
    <property type="protein sequence ID" value="CAB4549603.1"/>
    <property type="molecule type" value="Genomic_DNA"/>
</dbReference>
<dbReference type="AlphaFoldDB" id="A0A6J6HXQ1"/>
<dbReference type="InterPro" id="IPR015424">
    <property type="entry name" value="PyrdxlP-dep_Trfase"/>
</dbReference>
<evidence type="ECO:0000256" key="2">
    <source>
        <dbReference type="ARBA" id="ARBA00006490"/>
    </source>
</evidence>